<dbReference type="SUPFAM" id="SSF53850">
    <property type="entry name" value="Periplasmic binding protein-like II"/>
    <property type="match status" value="1"/>
</dbReference>
<dbReference type="SUPFAM" id="SSF46785">
    <property type="entry name" value="Winged helix' DNA-binding domain"/>
    <property type="match status" value="1"/>
</dbReference>
<proteinExistence type="inferred from homology"/>
<protein>
    <submittedName>
        <fullName evidence="6">LysR substrate-binding domain-containing protein</fullName>
    </submittedName>
</protein>
<gene>
    <name evidence="6" type="ORF">MJO52_05985</name>
</gene>
<evidence type="ECO:0000256" key="1">
    <source>
        <dbReference type="ARBA" id="ARBA00009437"/>
    </source>
</evidence>
<evidence type="ECO:0000256" key="4">
    <source>
        <dbReference type="ARBA" id="ARBA00023163"/>
    </source>
</evidence>
<dbReference type="PANTHER" id="PTHR30118:SF15">
    <property type="entry name" value="TRANSCRIPTIONAL REGULATORY PROTEIN"/>
    <property type="match status" value="1"/>
</dbReference>
<accession>A0ABY4VJP9</accession>
<dbReference type="InterPro" id="IPR050389">
    <property type="entry name" value="LysR-type_TF"/>
</dbReference>
<evidence type="ECO:0000313" key="6">
    <source>
        <dbReference type="EMBL" id="USD22682.1"/>
    </source>
</evidence>
<dbReference type="EMBL" id="CP092418">
    <property type="protein sequence ID" value="USD22682.1"/>
    <property type="molecule type" value="Genomic_DNA"/>
</dbReference>
<dbReference type="Pfam" id="PF03466">
    <property type="entry name" value="LysR_substrate"/>
    <property type="match status" value="1"/>
</dbReference>
<dbReference type="RefSeq" id="WP_252085036.1">
    <property type="nucleotide sequence ID" value="NZ_CP092418.1"/>
</dbReference>
<comment type="similarity">
    <text evidence="1">Belongs to the LysR transcriptional regulatory family.</text>
</comment>
<feature type="domain" description="HTH lysR-type" evidence="5">
    <location>
        <begin position="8"/>
        <end position="65"/>
    </location>
</feature>
<organism evidence="6 7">
    <name type="scientific">Microbulbifer variabilis</name>
    <dbReference type="NCBI Taxonomy" id="266805"/>
    <lineage>
        <taxon>Bacteria</taxon>
        <taxon>Pseudomonadati</taxon>
        <taxon>Pseudomonadota</taxon>
        <taxon>Gammaproteobacteria</taxon>
        <taxon>Cellvibrionales</taxon>
        <taxon>Microbulbiferaceae</taxon>
        <taxon>Microbulbifer</taxon>
    </lineage>
</organism>
<dbReference type="InterPro" id="IPR037402">
    <property type="entry name" value="YidZ_PBP2"/>
</dbReference>
<evidence type="ECO:0000313" key="7">
    <source>
        <dbReference type="Proteomes" id="UP001055658"/>
    </source>
</evidence>
<dbReference type="InterPro" id="IPR036390">
    <property type="entry name" value="WH_DNA-bd_sf"/>
</dbReference>
<evidence type="ECO:0000256" key="2">
    <source>
        <dbReference type="ARBA" id="ARBA00023015"/>
    </source>
</evidence>
<name>A0ABY4VJP9_9GAMM</name>
<dbReference type="Gene3D" id="3.40.190.10">
    <property type="entry name" value="Periplasmic binding protein-like II"/>
    <property type="match status" value="2"/>
</dbReference>
<reference evidence="6" key="1">
    <citation type="submission" date="2022-02" db="EMBL/GenBank/DDBJ databases">
        <title>Coral-associated bacteria.</title>
        <authorList>
            <person name="Tang K."/>
            <person name="Wang X."/>
        </authorList>
    </citation>
    <scope>NUCLEOTIDE SEQUENCE</scope>
    <source>
        <strain evidence="6">SCSIO 43006</strain>
    </source>
</reference>
<dbReference type="PROSITE" id="PS50931">
    <property type="entry name" value="HTH_LYSR"/>
    <property type="match status" value="1"/>
</dbReference>
<evidence type="ECO:0000256" key="3">
    <source>
        <dbReference type="ARBA" id="ARBA00023125"/>
    </source>
</evidence>
<dbReference type="CDD" id="cd08417">
    <property type="entry name" value="PBP2_Nitroaromatics_like"/>
    <property type="match status" value="1"/>
</dbReference>
<keyword evidence="3" id="KW-0238">DNA-binding</keyword>
<keyword evidence="2" id="KW-0805">Transcription regulation</keyword>
<dbReference type="InterPro" id="IPR005119">
    <property type="entry name" value="LysR_subst-bd"/>
</dbReference>
<dbReference type="InterPro" id="IPR036388">
    <property type="entry name" value="WH-like_DNA-bd_sf"/>
</dbReference>
<dbReference type="PRINTS" id="PR00039">
    <property type="entry name" value="HTHLYSR"/>
</dbReference>
<dbReference type="PANTHER" id="PTHR30118">
    <property type="entry name" value="HTH-TYPE TRANSCRIPTIONAL REGULATOR LEUO-RELATED"/>
    <property type="match status" value="1"/>
</dbReference>
<dbReference type="Proteomes" id="UP001055658">
    <property type="component" value="Chromosome"/>
</dbReference>
<sequence>MSNHLRSMDLNLLPVFDALMVERNLTRAAVKLHMSQPAVSAALKRLRSTYNDALFIRTAKGLRPTERALALHPSIHTALGAVRSSFRQLDFEHREAERDFSIVLPDVVETLMIPGLSAWLREYAPGIKLTILPDESEMTSRMVSNGEVDLIIDYLPLESPNYSSLIIAEEELVVIAGEHNEKVGKSISEADFQSIPQISLLRGNPVGSPMERLARPNKLQRNICLRVPHLSSFPHIVATTDLIAVVPARMMKSSHYRALPVRTIELPMDFPKVSLQLIWHKSQTNNPAHRWLRETILQLYPELGM</sequence>
<evidence type="ECO:0000259" key="5">
    <source>
        <dbReference type="PROSITE" id="PS50931"/>
    </source>
</evidence>
<dbReference type="Gene3D" id="1.10.10.10">
    <property type="entry name" value="Winged helix-like DNA-binding domain superfamily/Winged helix DNA-binding domain"/>
    <property type="match status" value="1"/>
</dbReference>
<keyword evidence="4" id="KW-0804">Transcription</keyword>
<dbReference type="Pfam" id="PF00126">
    <property type="entry name" value="HTH_1"/>
    <property type="match status" value="1"/>
</dbReference>
<keyword evidence="7" id="KW-1185">Reference proteome</keyword>
<dbReference type="InterPro" id="IPR000847">
    <property type="entry name" value="LysR_HTH_N"/>
</dbReference>